<organism evidence="7 8">
    <name type="scientific">Neodothiora populina</name>
    <dbReference type="NCBI Taxonomy" id="2781224"/>
    <lineage>
        <taxon>Eukaryota</taxon>
        <taxon>Fungi</taxon>
        <taxon>Dikarya</taxon>
        <taxon>Ascomycota</taxon>
        <taxon>Pezizomycotina</taxon>
        <taxon>Dothideomycetes</taxon>
        <taxon>Dothideomycetidae</taxon>
        <taxon>Dothideales</taxon>
        <taxon>Dothioraceae</taxon>
        <taxon>Neodothiora</taxon>
    </lineage>
</organism>
<keyword evidence="4" id="KW-0732">Signal</keyword>
<comment type="subcellular location">
    <subcellularLocation>
        <location evidence="1">Secreted</location>
        <location evidence="1">Cell wall</location>
    </subcellularLocation>
</comment>
<name>A0ABR3P224_9PEZI</name>
<reference evidence="7 8" key="1">
    <citation type="submission" date="2024-07" db="EMBL/GenBank/DDBJ databases">
        <title>Draft sequence of the Neodothiora populina.</title>
        <authorList>
            <person name="Drown D.D."/>
            <person name="Schuette U.S."/>
            <person name="Buechlein A.B."/>
            <person name="Rusch D.R."/>
            <person name="Winton L.W."/>
            <person name="Adams G.A."/>
        </authorList>
    </citation>
    <scope>NUCLEOTIDE SEQUENCE [LARGE SCALE GENOMIC DNA]</scope>
    <source>
        <strain evidence="7 8">CPC 39397</strain>
    </source>
</reference>
<keyword evidence="2" id="KW-0134">Cell wall</keyword>
<dbReference type="EMBL" id="JBFMKM010000016">
    <property type="protein sequence ID" value="KAL1296832.1"/>
    <property type="molecule type" value="Genomic_DNA"/>
</dbReference>
<evidence type="ECO:0000256" key="2">
    <source>
        <dbReference type="ARBA" id="ARBA00022512"/>
    </source>
</evidence>
<accession>A0ABR3P224</accession>
<keyword evidence="5" id="KW-0325">Glycoprotein</keyword>
<dbReference type="GeneID" id="95978155"/>
<dbReference type="InterPro" id="IPR051648">
    <property type="entry name" value="CWI-Assembly_Regulator"/>
</dbReference>
<keyword evidence="6" id="KW-0812">Transmembrane</keyword>
<proteinExistence type="predicted"/>
<dbReference type="Proteomes" id="UP001562354">
    <property type="component" value="Unassembled WGS sequence"/>
</dbReference>
<keyword evidence="6" id="KW-1133">Transmembrane helix</keyword>
<dbReference type="PANTHER" id="PTHR31018:SF3">
    <property type="entry name" value="RECEPTOR PROTEIN-TYROSINE KINASE"/>
    <property type="match status" value="1"/>
</dbReference>
<comment type="caution">
    <text evidence="7">The sequence shown here is derived from an EMBL/GenBank/DDBJ whole genome shotgun (WGS) entry which is preliminary data.</text>
</comment>
<keyword evidence="8" id="KW-1185">Reference proteome</keyword>
<keyword evidence="6" id="KW-0472">Membrane</keyword>
<dbReference type="PANTHER" id="PTHR31018">
    <property type="entry name" value="SPORULATION-SPECIFIC PROTEIN-RELATED"/>
    <property type="match status" value="1"/>
</dbReference>
<evidence type="ECO:0000313" key="8">
    <source>
        <dbReference type="Proteomes" id="UP001562354"/>
    </source>
</evidence>
<evidence type="ECO:0000256" key="1">
    <source>
        <dbReference type="ARBA" id="ARBA00004191"/>
    </source>
</evidence>
<gene>
    <name evidence="7" type="ORF">AAFC00_004455</name>
</gene>
<evidence type="ECO:0000256" key="5">
    <source>
        <dbReference type="ARBA" id="ARBA00023180"/>
    </source>
</evidence>
<evidence type="ECO:0000313" key="7">
    <source>
        <dbReference type="EMBL" id="KAL1296832.1"/>
    </source>
</evidence>
<dbReference type="InterPro" id="IPR036941">
    <property type="entry name" value="Rcpt_L-dom_sf"/>
</dbReference>
<dbReference type="Gene3D" id="3.80.20.20">
    <property type="entry name" value="Receptor L-domain"/>
    <property type="match status" value="2"/>
</dbReference>
<evidence type="ECO:0000256" key="3">
    <source>
        <dbReference type="ARBA" id="ARBA00022525"/>
    </source>
</evidence>
<evidence type="ECO:0000256" key="4">
    <source>
        <dbReference type="ARBA" id="ARBA00022729"/>
    </source>
</evidence>
<protein>
    <submittedName>
        <fullName evidence="7">Uncharacterized protein</fullName>
    </submittedName>
</protein>
<evidence type="ECO:0000256" key="6">
    <source>
        <dbReference type="SAM" id="Phobius"/>
    </source>
</evidence>
<dbReference type="SUPFAM" id="SSF52058">
    <property type="entry name" value="L domain-like"/>
    <property type="match status" value="2"/>
</dbReference>
<sequence>MSILHAGAIAVTFYALPNLALAFASFTPSAVVLNLTVLDRPASISASNHCSTNSSSQLLISNAEQAASFASVCTSFTGAIHINASENLALDGLRVIDGSLSIAAAPNTTVISSNSLANVTGSLLLSCVPGLVSLNFTSLRSVGSLYLHGLPSSLQDLPLLQTLENVNEIEVRSTELESLSGLNLQDVRGVNIQNNPSLTALDLRAVNVTDLRIANNSQELVVSLPNLDWVNNLSLANCSSVSIPSLTRVNNTLQLLGNSFSGFDNASAVRTIGDGLWINDNIKLANISLPSLRSIGGHVDIADNPQLSVLDRVSALESIGGNMHLDGNFLSISFPSLVNVNGSFVLNTTTELDCTIFDTYYDHGVIMGNYTCSNHTAGSSSKSRNSTLTTHISHSEHIGTKIALGVAIPLGILGVGSLVALYFLRRLRTGRKRRPQNEYEEKKGSLNTSTSSSLIEIGDSKALAELGRNQTNTLVGPEQRHELNATTAPTELESNAVDDTHGMNVIIGQFELEGDTVQRRKPET</sequence>
<feature type="transmembrane region" description="Helical" evidence="6">
    <location>
        <begin position="402"/>
        <end position="424"/>
    </location>
</feature>
<dbReference type="RefSeq" id="XP_069196514.1">
    <property type="nucleotide sequence ID" value="XM_069344101.1"/>
</dbReference>
<keyword evidence="3" id="KW-0964">Secreted</keyword>